<evidence type="ECO:0000259" key="5">
    <source>
        <dbReference type="PROSITE" id="PS50966"/>
    </source>
</evidence>
<keyword evidence="7" id="KW-1185">Reference proteome</keyword>
<dbReference type="Gramene" id="mRNA:HanXRQr2_Chr04g0172001">
    <property type="protein sequence ID" value="mRNA:HanXRQr2_Chr04g0172001"/>
    <property type="gene ID" value="HanXRQr2_Chr04g0172001"/>
</dbReference>
<dbReference type="Pfam" id="PF10551">
    <property type="entry name" value="MULE"/>
    <property type="match status" value="1"/>
</dbReference>
<reference evidence="6" key="1">
    <citation type="journal article" date="2017" name="Nature">
        <title>The sunflower genome provides insights into oil metabolism, flowering and Asterid evolution.</title>
        <authorList>
            <person name="Badouin H."/>
            <person name="Gouzy J."/>
            <person name="Grassa C.J."/>
            <person name="Murat F."/>
            <person name="Staton S.E."/>
            <person name="Cottret L."/>
            <person name="Lelandais-Briere C."/>
            <person name="Owens G.L."/>
            <person name="Carrere S."/>
            <person name="Mayjonade B."/>
            <person name="Legrand L."/>
            <person name="Gill N."/>
            <person name="Kane N.C."/>
            <person name="Bowers J.E."/>
            <person name="Hubner S."/>
            <person name="Bellec A."/>
            <person name="Berard A."/>
            <person name="Berges H."/>
            <person name="Blanchet N."/>
            <person name="Boniface M.C."/>
            <person name="Brunel D."/>
            <person name="Catrice O."/>
            <person name="Chaidir N."/>
            <person name="Claudel C."/>
            <person name="Donnadieu C."/>
            <person name="Faraut T."/>
            <person name="Fievet G."/>
            <person name="Helmstetter N."/>
            <person name="King M."/>
            <person name="Knapp S.J."/>
            <person name="Lai Z."/>
            <person name="Le Paslier M.C."/>
            <person name="Lippi Y."/>
            <person name="Lorenzon L."/>
            <person name="Mandel J.R."/>
            <person name="Marage G."/>
            <person name="Marchand G."/>
            <person name="Marquand E."/>
            <person name="Bret-Mestries E."/>
            <person name="Morien E."/>
            <person name="Nambeesan S."/>
            <person name="Nguyen T."/>
            <person name="Pegot-Espagnet P."/>
            <person name="Pouilly N."/>
            <person name="Raftis F."/>
            <person name="Sallet E."/>
            <person name="Schiex T."/>
            <person name="Thomas J."/>
            <person name="Vandecasteele C."/>
            <person name="Vares D."/>
            <person name="Vear F."/>
            <person name="Vautrin S."/>
            <person name="Crespi M."/>
            <person name="Mangin B."/>
            <person name="Burke J.M."/>
            <person name="Salse J."/>
            <person name="Munos S."/>
            <person name="Vincourt P."/>
            <person name="Rieseberg L.H."/>
            <person name="Langlade N.B."/>
        </authorList>
    </citation>
    <scope>NUCLEOTIDE SEQUENCE</scope>
    <source>
        <tissue evidence="6">Leaves</tissue>
    </source>
</reference>
<dbReference type="InterPro" id="IPR006564">
    <property type="entry name" value="Znf_PMZ"/>
</dbReference>
<dbReference type="PANTHER" id="PTHR47718">
    <property type="entry name" value="OS01G0519700 PROTEIN"/>
    <property type="match status" value="1"/>
</dbReference>
<gene>
    <name evidence="6" type="ORF">HanXRQr2_Chr04g0172001</name>
</gene>
<dbReference type="AlphaFoldDB" id="A0A9K3JA80"/>
<evidence type="ECO:0000256" key="2">
    <source>
        <dbReference type="ARBA" id="ARBA00022771"/>
    </source>
</evidence>
<accession>A0A9K3JA80</accession>
<reference evidence="6" key="2">
    <citation type="submission" date="2020-06" db="EMBL/GenBank/DDBJ databases">
        <title>Helianthus annuus Genome sequencing and assembly Release 2.</title>
        <authorList>
            <person name="Gouzy J."/>
            <person name="Langlade N."/>
            <person name="Munos S."/>
        </authorList>
    </citation>
    <scope>NUCLEOTIDE SEQUENCE</scope>
    <source>
        <tissue evidence="6">Leaves</tissue>
    </source>
</reference>
<dbReference type="PROSITE" id="PS50966">
    <property type="entry name" value="ZF_SWIM"/>
    <property type="match status" value="1"/>
</dbReference>
<dbReference type="Pfam" id="PF03101">
    <property type="entry name" value="FAR1"/>
    <property type="match status" value="1"/>
</dbReference>
<evidence type="ECO:0000256" key="1">
    <source>
        <dbReference type="ARBA" id="ARBA00022723"/>
    </source>
</evidence>
<dbReference type="InterPro" id="IPR018289">
    <property type="entry name" value="MULE_transposase_dom"/>
</dbReference>
<dbReference type="EMBL" id="MNCJ02000319">
    <property type="protein sequence ID" value="KAF5810640.1"/>
    <property type="molecule type" value="Genomic_DNA"/>
</dbReference>
<evidence type="ECO:0000313" key="6">
    <source>
        <dbReference type="EMBL" id="KAF5810640.1"/>
    </source>
</evidence>
<dbReference type="SMART" id="SM00575">
    <property type="entry name" value="ZnF_PMZ"/>
    <property type="match status" value="1"/>
</dbReference>
<feature type="domain" description="SWIM-type" evidence="5">
    <location>
        <begin position="563"/>
        <end position="599"/>
    </location>
</feature>
<name>A0A9K3JA80_HELAN</name>
<keyword evidence="3" id="KW-0862">Zinc</keyword>
<dbReference type="GO" id="GO:0008270">
    <property type="term" value="F:zinc ion binding"/>
    <property type="evidence" value="ECO:0007669"/>
    <property type="project" value="UniProtKB-KW"/>
</dbReference>
<keyword evidence="2 4" id="KW-0863">Zinc-finger</keyword>
<evidence type="ECO:0000313" key="7">
    <source>
        <dbReference type="Proteomes" id="UP000215914"/>
    </source>
</evidence>
<dbReference type="Proteomes" id="UP000215914">
    <property type="component" value="Unassembled WGS sequence"/>
</dbReference>
<proteinExistence type="predicted"/>
<comment type="caution">
    <text evidence="6">The sequence shown here is derived from an EMBL/GenBank/DDBJ whole genome shotgun (WGS) entry which is preliminary data.</text>
</comment>
<keyword evidence="1" id="KW-0479">Metal-binding</keyword>
<protein>
    <submittedName>
        <fullName evidence="6">Transcription factor FAR family</fullName>
    </submittedName>
</protein>
<dbReference type="InterPro" id="IPR007527">
    <property type="entry name" value="Znf_SWIM"/>
</dbReference>
<dbReference type="PANTHER" id="PTHR47718:SF17">
    <property type="entry name" value="PROTEIN FAR1-RELATED SEQUENCE 5-LIKE"/>
    <property type="match status" value="1"/>
</dbReference>
<sequence length="775" mass="90314">MRVILLLTCVLLSEIMSYFVIMCYFVYLPDAIVYKERGVRRVSPRTGKIFYTPAVSESLKPRVGMVFDSIDQAYGFYVKYAHASGFSVRKNTSYNNTNGVLKLKYFTCSKEGFKIPNKGTGKRRKPSKRVGCEAHIKLQLTVDGKFEVYIFQEEHNHSFVHEEDLQFLRSVRRVDHAKENAIQALSTINLGPVRAFNVLKSLYGSYEEVGATRTDFKNYKRDLNQYIGENDVDMVIKRLAKKKQYCPNFSFEYEVNQDGTLGGVFWADEISKINYMVFSDVVGYDMVFVPFTGIDNHNRNVTLGAALLGSETADSYRWLLRMYVKAFGVAPKVVVTDQDPAMKRAILDVLPDSRHRLCMRHIWEKLTPKLLCHYCLGPVLCNTTDFKKTLAKIVWSDSISRNEFEEKWHAILSEYCLSNHEWLGSLYNIRHDWIPAYYLEENLSGLMRTTSRSESENHFFNQFCNPHSTLVEFFSHFETAIEAQRYEHRKNDHETRYNEDELWFPDFVLEEQALKLFTRTIFLDQQLEIYDAINKCVSVSRQQVDGCMKFEIEDILQPCTSYFEVMFRNEDQTISCSCRRFEQWGLICRHIFYVLRLCYVTEFPKKYVAKRWRREAVPNSSLRPIRYDDIENNGDDIQEILREIRFANEYTINRLVQDKEQLCLYRDYLKAYMSKADDVQVVAPAPSRRDRFAKMTGTSEPCDVIVRNPIKTRTKGTHKRLKSNREIAITRAGKKQKGCSFCKGTGHNVRTCSLRIQSTKEKEATSSSGVTNMQE</sequence>
<dbReference type="InterPro" id="IPR004330">
    <property type="entry name" value="FAR1_DNA_bnd_dom"/>
</dbReference>
<evidence type="ECO:0000256" key="4">
    <source>
        <dbReference type="PROSITE-ProRule" id="PRU00325"/>
    </source>
</evidence>
<organism evidence="6 7">
    <name type="scientific">Helianthus annuus</name>
    <name type="common">Common sunflower</name>
    <dbReference type="NCBI Taxonomy" id="4232"/>
    <lineage>
        <taxon>Eukaryota</taxon>
        <taxon>Viridiplantae</taxon>
        <taxon>Streptophyta</taxon>
        <taxon>Embryophyta</taxon>
        <taxon>Tracheophyta</taxon>
        <taxon>Spermatophyta</taxon>
        <taxon>Magnoliopsida</taxon>
        <taxon>eudicotyledons</taxon>
        <taxon>Gunneridae</taxon>
        <taxon>Pentapetalae</taxon>
        <taxon>asterids</taxon>
        <taxon>campanulids</taxon>
        <taxon>Asterales</taxon>
        <taxon>Asteraceae</taxon>
        <taxon>Asteroideae</taxon>
        <taxon>Heliantheae alliance</taxon>
        <taxon>Heliantheae</taxon>
        <taxon>Helianthus</taxon>
    </lineage>
</organism>
<evidence type="ECO:0000256" key="3">
    <source>
        <dbReference type="ARBA" id="ARBA00022833"/>
    </source>
</evidence>